<dbReference type="InterPro" id="IPR050491">
    <property type="entry name" value="AmpC-like"/>
</dbReference>
<evidence type="ECO:0000259" key="1">
    <source>
        <dbReference type="Pfam" id="PF00144"/>
    </source>
</evidence>
<dbReference type="InterPro" id="IPR012338">
    <property type="entry name" value="Beta-lactam/transpept-like"/>
</dbReference>
<gene>
    <name evidence="2" type="ORF">BC793_112153</name>
</gene>
<dbReference type="Pfam" id="PF00144">
    <property type="entry name" value="Beta-lactamase"/>
    <property type="match status" value="1"/>
</dbReference>
<dbReference type="SUPFAM" id="SSF56601">
    <property type="entry name" value="beta-lactamase/transpeptidase-like"/>
    <property type="match status" value="1"/>
</dbReference>
<dbReference type="EMBL" id="QGGR01000012">
    <property type="protein sequence ID" value="PWK44278.1"/>
    <property type="molecule type" value="Genomic_DNA"/>
</dbReference>
<dbReference type="PANTHER" id="PTHR46825">
    <property type="entry name" value="D-ALANYL-D-ALANINE-CARBOXYPEPTIDASE/ENDOPEPTIDASE AMPH"/>
    <property type="match status" value="1"/>
</dbReference>
<dbReference type="InterPro" id="IPR001466">
    <property type="entry name" value="Beta-lactam-related"/>
</dbReference>
<accession>A0A316FTW6</accession>
<organism evidence="2 3">
    <name type="scientific">Actinoplanes xinjiangensis</name>
    <dbReference type="NCBI Taxonomy" id="512350"/>
    <lineage>
        <taxon>Bacteria</taxon>
        <taxon>Bacillati</taxon>
        <taxon>Actinomycetota</taxon>
        <taxon>Actinomycetes</taxon>
        <taxon>Micromonosporales</taxon>
        <taxon>Micromonosporaceae</taxon>
        <taxon>Actinoplanes</taxon>
    </lineage>
</organism>
<evidence type="ECO:0000313" key="2">
    <source>
        <dbReference type="EMBL" id="PWK44278.1"/>
    </source>
</evidence>
<proteinExistence type="predicted"/>
<keyword evidence="3" id="KW-1185">Reference proteome</keyword>
<sequence length="322" mass="34272">MDVVTDLDELTRQAVQKLEPNRRGVVVAALTGGHTEVRASGGLTVDSRLEIGSVTKVFTSLILARLAEAGEVRLDQPLADFLPAPAGITLRHLATHTSGLPRLPKGMLLKALLRPNTPDPYAHCTADYLIENLSRIRPATPGTRFRYSNLGAGLLGLALSRHTGLSYGDLVAREITTPLGLTSTGAGGPVAPEYDAKRRPTAPWNLADLVGAGGLRSTAADLITFVRAHVEESPVTAAVGLSLDVEHRVNPFLTVRLGWMAQRMHPKLGGHLQIYHNGQTGGAFAFVGFDPEKRVGVVVLSDTARMVDGPAMELLRGLQSGV</sequence>
<dbReference type="Proteomes" id="UP000245697">
    <property type="component" value="Unassembled WGS sequence"/>
</dbReference>
<comment type="caution">
    <text evidence="2">The sequence shown here is derived from an EMBL/GenBank/DDBJ whole genome shotgun (WGS) entry which is preliminary data.</text>
</comment>
<evidence type="ECO:0000313" key="3">
    <source>
        <dbReference type="Proteomes" id="UP000245697"/>
    </source>
</evidence>
<dbReference type="PANTHER" id="PTHR46825:SF9">
    <property type="entry name" value="BETA-LACTAMASE-RELATED DOMAIN-CONTAINING PROTEIN"/>
    <property type="match status" value="1"/>
</dbReference>
<dbReference type="Gene3D" id="3.40.710.10">
    <property type="entry name" value="DD-peptidase/beta-lactamase superfamily"/>
    <property type="match status" value="1"/>
</dbReference>
<feature type="domain" description="Beta-lactamase-related" evidence="1">
    <location>
        <begin position="12"/>
        <end position="306"/>
    </location>
</feature>
<name>A0A316FTW6_9ACTN</name>
<protein>
    <submittedName>
        <fullName evidence="2">CubicO group peptidase (Beta-lactamase class C family)</fullName>
    </submittedName>
</protein>
<dbReference type="AlphaFoldDB" id="A0A316FTW6"/>
<reference evidence="2 3" key="1">
    <citation type="submission" date="2018-05" db="EMBL/GenBank/DDBJ databases">
        <title>Genomic Encyclopedia of Archaeal and Bacterial Type Strains, Phase II (KMG-II): from individual species to whole genera.</title>
        <authorList>
            <person name="Goeker M."/>
        </authorList>
    </citation>
    <scope>NUCLEOTIDE SEQUENCE [LARGE SCALE GENOMIC DNA]</scope>
    <source>
        <strain evidence="2 3">DSM 45184</strain>
    </source>
</reference>